<reference evidence="2 3" key="1">
    <citation type="submission" date="2019-05" db="EMBL/GenBank/DDBJ databases">
        <title>Chryseobacterium sp. isolated from King George Island, maritime Antarctica.</title>
        <authorList>
            <person name="Peng X."/>
        </authorList>
    </citation>
    <scope>NUCLEOTIDE SEQUENCE [LARGE SCALE GENOMIC DNA]</scope>
    <source>
        <strain evidence="2 3">7-3A</strain>
    </source>
</reference>
<sequence length="141" mass="16293">MNFESSISKDDFEKNLSSLLKSSKSENVFNLSVNDFSIRGKISEGEFLIEKKIEGRSPINYKIEGKIDCNSLLNISVTIKPKIMGIVFSLIFICFSFYFTRTYTVPLIATGFIYIITIITFRLYTTWVQDLFEKKLLKKDL</sequence>
<keyword evidence="1" id="KW-0472">Membrane</keyword>
<dbReference type="Proteomes" id="UP000594195">
    <property type="component" value="Chromosome"/>
</dbReference>
<keyword evidence="1" id="KW-1133">Transmembrane helix</keyword>
<organism evidence="2 3">
    <name type="scientific">Kaistella flava</name>
    <name type="common">ex Peng et al. 2021</name>
    <dbReference type="NCBI Taxonomy" id="2038776"/>
    <lineage>
        <taxon>Bacteria</taxon>
        <taxon>Pseudomonadati</taxon>
        <taxon>Bacteroidota</taxon>
        <taxon>Flavobacteriia</taxon>
        <taxon>Flavobacteriales</taxon>
        <taxon>Weeksellaceae</taxon>
        <taxon>Chryseobacterium group</taxon>
        <taxon>Kaistella</taxon>
    </lineage>
</organism>
<name>A0A7M2Y6R1_9FLAO</name>
<protein>
    <submittedName>
        <fullName evidence="2">Uncharacterized protein</fullName>
    </submittedName>
</protein>
<dbReference type="RefSeq" id="WP_208458801.1">
    <property type="nucleotide sequence ID" value="NZ_CP040442.1"/>
</dbReference>
<evidence type="ECO:0000313" key="2">
    <source>
        <dbReference type="EMBL" id="QOW09315.1"/>
    </source>
</evidence>
<dbReference type="EMBL" id="CP040442">
    <property type="protein sequence ID" value="QOW09315.1"/>
    <property type="molecule type" value="Genomic_DNA"/>
</dbReference>
<feature type="transmembrane region" description="Helical" evidence="1">
    <location>
        <begin position="105"/>
        <end position="125"/>
    </location>
</feature>
<evidence type="ECO:0000256" key="1">
    <source>
        <dbReference type="SAM" id="Phobius"/>
    </source>
</evidence>
<keyword evidence="1" id="KW-0812">Transmembrane</keyword>
<proteinExistence type="predicted"/>
<keyword evidence="3" id="KW-1185">Reference proteome</keyword>
<dbReference type="KEGG" id="kfa:Q73A0000_02550"/>
<accession>A0A7M2Y6R1</accession>
<dbReference type="AlphaFoldDB" id="A0A7M2Y6R1"/>
<evidence type="ECO:0000313" key="3">
    <source>
        <dbReference type="Proteomes" id="UP000594195"/>
    </source>
</evidence>
<gene>
    <name evidence="2" type="ORF">Q73A0000_02550</name>
</gene>